<dbReference type="PANTHER" id="PTHR45339">
    <property type="entry name" value="HYBRID SIGNAL TRANSDUCTION HISTIDINE KINASE J"/>
    <property type="match status" value="1"/>
</dbReference>
<dbReference type="PROSITE" id="PS50110">
    <property type="entry name" value="RESPONSE_REGULATORY"/>
    <property type="match status" value="1"/>
</dbReference>
<evidence type="ECO:0000256" key="1">
    <source>
        <dbReference type="ARBA" id="ARBA00022553"/>
    </source>
</evidence>
<dbReference type="InterPro" id="IPR011006">
    <property type="entry name" value="CheY-like_superfamily"/>
</dbReference>
<dbReference type="Gene3D" id="3.40.50.2300">
    <property type="match status" value="1"/>
</dbReference>
<dbReference type="Pfam" id="PF00072">
    <property type="entry name" value="Response_reg"/>
    <property type="match status" value="1"/>
</dbReference>
<keyword evidence="2" id="KW-0902">Two-component regulatory system</keyword>
<dbReference type="CDD" id="cd17546">
    <property type="entry name" value="REC_hyHK_CKI1_RcsC-like"/>
    <property type="match status" value="1"/>
</dbReference>
<dbReference type="SMART" id="SM00448">
    <property type="entry name" value="REC"/>
    <property type="match status" value="1"/>
</dbReference>
<evidence type="ECO:0000313" key="4">
    <source>
        <dbReference type="EMBL" id="KKK69399.1"/>
    </source>
</evidence>
<dbReference type="EMBL" id="LAZR01058666">
    <property type="protein sequence ID" value="KKK69399.1"/>
    <property type="molecule type" value="Genomic_DNA"/>
</dbReference>
<dbReference type="InterPro" id="IPR001789">
    <property type="entry name" value="Sig_transdc_resp-reg_receiver"/>
</dbReference>
<feature type="domain" description="Response regulatory" evidence="3">
    <location>
        <begin position="65"/>
        <end position="184"/>
    </location>
</feature>
<evidence type="ECO:0000259" key="3">
    <source>
        <dbReference type="PROSITE" id="PS50110"/>
    </source>
</evidence>
<proteinExistence type="predicted"/>
<keyword evidence="1" id="KW-0597">Phosphoprotein</keyword>
<dbReference type="AlphaFoldDB" id="A0A0F8ZSM1"/>
<dbReference type="SUPFAM" id="SSF52172">
    <property type="entry name" value="CheY-like"/>
    <property type="match status" value="1"/>
</dbReference>
<dbReference type="GO" id="GO:0000160">
    <property type="term" value="P:phosphorelay signal transduction system"/>
    <property type="evidence" value="ECO:0007669"/>
    <property type="project" value="UniProtKB-KW"/>
</dbReference>
<accession>A0A0F8ZSM1</accession>
<gene>
    <name evidence="4" type="ORF">LCGC14_2934420</name>
</gene>
<organism evidence="4">
    <name type="scientific">marine sediment metagenome</name>
    <dbReference type="NCBI Taxonomy" id="412755"/>
    <lineage>
        <taxon>unclassified sequences</taxon>
        <taxon>metagenomes</taxon>
        <taxon>ecological metagenomes</taxon>
    </lineage>
</organism>
<dbReference type="PANTHER" id="PTHR45339:SF1">
    <property type="entry name" value="HYBRID SIGNAL TRANSDUCTION HISTIDINE KINASE J"/>
    <property type="match status" value="1"/>
</dbReference>
<sequence length="195" mass="21456">GRALVSESERQASGIFRFIPGGSRLLVLREAILNALGKTETALTESKPLMKGAPDLSLDTPINTRILLAEDNEVNEKIAVMMLNKLGCQTDTAVNGMQVIDMLSREQYDVILMDCQMPSLDGYEATRKIRAMEQDAGTKPIPIIAMTANAMVGDRETVLASGMNDYLSKPYTLVQLREMIKKWCDSEAKLSSDLV</sequence>
<evidence type="ECO:0000256" key="2">
    <source>
        <dbReference type="ARBA" id="ARBA00023012"/>
    </source>
</evidence>
<reference evidence="4" key="1">
    <citation type="journal article" date="2015" name="Nature">
        <title>Complex archaea that bridge the gap between prokaryotes and eukaryotes.</title>
        <authorList>
            <person name="Spang A."/>
            <person name="Saw J.H."/>
            <person name="Jorgensen S.L."/>
            <person name="Zaremba-Niedzwiedzka K."/>
            <person name="Martijn J."/>
            <person name="Lind A.E."/>
            <person name="van Eijk R."/>
            <person name="Schleper C."/>
            <person name="Guy L."/>
            <person name="Ettema T.J."/>
        </authorList>
    </citation>
    <scope>NUCLEOTIDE SEQUENCE</scope>
</reference>
<protein>
    <recommendedName>
        <fullName evidence="3">Response regulatory domain-containing protein</fullName>
    </recommendedName>
</protein>
<comment type="caution">
    <text evidence="4">The sequence shown here is derived from an EMBL/GenBank/DDBJ whole genome shotgun (WGS) entry which is preliminary data.</text>
</comment>
<name>A0A0F8ZSM1_9ZZZZ</name>
<feature type="non-terminal residue" evidence="4">
    <location>
        <position position="1"/>
    </location>
</feature>